<proteinExistence type="predicted"/>
<evidence type="ECO:0000313" key="2">
    <source>
        <dbReference type="Proteomes" id="UP000799424"/>
    </source>
</evidence>
<dbReference type="EMBL" id="MU006229">
    <property type="protein sequence ID" value="KAF2824725.1"/>
    <property type="molecule type" value="Genomic_DNA"/>
</dbReference>
<accession>A0A6A6ZWL9</accession>
<keyword evidence="2" id="KW-1185">Reference proteome</keyword>
<evidence type="ECO:0008006" key="3">
    <source>
        <dbReference type="Google" id="ProtNLM"/>
    </source>
</evidence>
<dbReference type="Proteomes" id="UP000799424">
    <property type="component" value="Unassembled WGS sequence"/>
</dbReference>
<name>A0A6A6ZWL9_9PLEO</name>
<reference evidence="1" key="1">
    <citation type="journal article" date="2020" name="Stud. Mycol.">
        <title>101 Dothideomycetes genomes: a test case for predicting lifestyles and emergence of pathogens.</title>
        <authorList>
            <person name="Haridas S."/>
            <person name="Albert R."/>
            <person name="Binder M."/>
            <person name="Bloem J."/>
            <person name="Labutti K."/>
            <person name="Salamov A."/>
            <person name="Andreopoulos B."/>
            <person name="Baker S."/>
            <person name="Barry K."/>
            <person name="Bills G."/>
            <person name="Bluhm B."/>
            <person name="Cannon C."/>
            <person name="Castanera R."/>
            <person name="Culley D."/>
            <person name="Daum C."/>
            <person name="Ezra D."/>
            <person name="Gonzalez J."/>
            <person name="Henrissat B."/>
            <person name="Kuo A."/>
            <person name="Liang C."/>
            <person name="Lipzen A."/>
            <person name="Lutzoni F."/>
            <person name="Magnuson J."/>
            <person name="Mondo S."/>
            <person name="Nolan M."/>
            <person name="Ohm R."/>
            <person name="Pangilinan J."/>
            <person name="Park H.-J."/>
            <person name="Ramirez L."/>
            <person name="Alfaro M."/>
            <person name="Sun H."/>
            <person name="Tritt A."/>
            <person name="Yoshinaga Y."/>
            <person name="Zwiers L.-H."/>
            <person name="Turgeon B."/>
            <person name="Goodwin S."/>
            <person name="Spatafora J."/>
            <person name="Crous P."/>
            <person name="Grigoriev I."/>
        </authorList>
    </citation>
    <scope>NUCLEOTIDE SEQUENCE</scope>
    <source>
        <strain evidence="1">CBS 113818</strain>
    </source>
</reference>
<sequence>MPNYDRHGSVHEHIARMSYTVPMLDETTLPNSGQPPQKRGFNDLPDEIKITILRYAFNVSRITPMYAHLFGNRSLIRCCARVDKKMYGIAKETYYGDNTLIVQRQYLLGAYRNDEKAPTATAMNSIIRVPNTSVARWVRRLEMRLTIEETQKWESDWLGQARYEDLQREGPLAIQMQRDLGVLLRPRDDFGYRTVWQENLTALKELRVVFTYKDHAICSFKNLSKDLAKHFAIDLKQERVEVLVETRTSDENMPHECRSLHDYRLAAEHLACAIKALVKLRSCGNVVTAY</sequence>
<protein>
    <recommendedName>
        <fullName evidence="3">F-box domain-containing protein</fullName>
    </recommendedName>
</protein>
<organism evidence="1 2">
    <name type="scientific">Ophiobolus disseminans</name>
    <dbReference type="NCBI Taxonomy" id="1469910"/>
    <lineage>
        <taxon>Eukaryota</taxon>
        <taxon>Fungi</taxon>
        <taxon>Dikarya</taxon>
        <taxon>Ascomycota</taxon>
        <taxon>Pezizomycotina</taxon>
        <taxon>Dothideomycetes</taxon>
        <taxon>Pleosporomycetidae</taxon>
        <taxon>Pleosporales</taxon>
        <taxon>Pleosporineae</taxon>
        <taxon>Phaeosphaeriaceae</taxon>
        <taxon>Ophiobolus</taxon>
    </lineage>
</organism>
<evidence type="ECO:0000313" key="1">
    <source>
        <dbReference type="EMBL" id="KAF2824725.1"/>
    </source>
</evidence>
<dbReference type="AlphaFoldDB" id="A0A6A6ZWL9"/>
<gene>
    <name evidence="1" type="ORF">CC86DRAFT_383515</name>
</gene>